<organism evidence="2 3">
    <name type="scientific">Blastopirellula marina</name>
    <dbReference type="NCBI Taxonomy" id="124"/>
    <lineage>
        <taxon>Bacteria</taxon>
        <taxon>Pseudomonadati</taxon>
        <taxon>Planctomycetota</taxon>
        <taxon>Planctomycetia</taxon>
        <taxon>Pirellulales</taxon>
        <taxon>Pirellulaceae</taxon>
        <taxon>Blastopirellula</taxon>
    </lineage>
</organism>
<evidence type="ECO:0000259" key="1">
    <source>
        <dbReference type="PROSITE" id="PS51819"/>
    </source>
</evidence>
<gene>
    <name evidence="2" type="ORF">C5Y93_02125</name>
</gene>
<name>A0A2S8GTX8_9BACT</name>
<feature type="domain" description="VOC" evidence="1">
    <location>
        <begin position="8"/>
        <end position="134"/>
    </location>
</feature>
<proteinExistence type="predicted"/>
<dbReference type="EMBL" id="PUHZ01000003">
    <property type="protein sequence ID" value="PQO47862.1"/>
    <property type="molecule type" value="Genomic_DNA"/>
</dbReference>
<dbReference type="RefSeq" id="WP_105333734.1">
    <property type="nucleotide sequence ID" value="NZ_PUHZ01000003.1"/>
</dbReference>
<accession>A0A2S8GTX8</accession>
<comment type="caution">
    <text evidence="2">The sequence shown here is derived from an EMBL/GenBank/DDBJ whole genome shotgun (WGS) entry which is preliminary data.</text>
</comment>
<dbReference type="InterPro" id="IPR029068">
    <property type="entry name" value="Glyas_Bleomycin-R_OHBP_Dase"/>
</dbReference>
<dbReference type="SUPFAM" id="SSF54593">
    <property type="entry name" value="Glyoxalase/Bleomycin resistance protein/Dihydroxybiphenyl dioxygenase"/>
    <property type="match status" value="1"/>
</dbReference>
<dbReference type="Gene3D" id="3.10.180.10">
    <property type="entry name" value="2,3-Dihydroxybiphenyl 1,2-Dioxygenase, domain 1"/>
    <property type="match status" value="1"/>
</dbReference>
<evidence type="ECO:0000313" key="2">
    <source>
        <dbReference type="EMBL" id="PQO47862.1"/>
    </source>
</evidence>
<keyword evidence="2" id="KW-0560">Oxidoreductase</keyword>
<dbReference type="Pfam" id="PF13669">
    <property type="entry name" value="Glyoxalase_4"/>
    <property type="match status" value="1"/>
</dbReference>
<keyword evidence="2" id="KW-0670">Pyruvate</keyword>
<reference evidence="2 3" key="1">
    <citation type="submission" date="2018-02" db="EMBL/GenBank/DDBJ databases">
        <title>Comparative genomes isolates from brazilian mangrove.</title>
        <authorList>
            <person name="Araujo J.E."/>
            <person name="Taketani R.G."/>
            <person name="Silva M.C.P."/>
            <person name="Loureco M.V."/>
            <person name="Andreote F.D."/>
        </authorList>
    </citation>
    <scope>NUCLEOTIDE SEQUENCE [LARGE SCALE GENOMIC DNA]</scope>
    <source>
        <strain evidence="2 3">Nap-Phe MGV</strain>
    </source>
</reference>
<sequence length="136" mass="15197">MTFPQLPNLHHVGIVQPDIKAAEQFMSLFEYEEDYRGYVEPFECWCIFLKAAQNSPPLELVVPTGGSLARFNKGAGGIHHYALITEDIVKLQQEFSERGISMTHPEPVQGAGNFLCNFVSPIATRGIMVEYVQLLA</sequence>
<protein>
    <submittedName>
        <fullName evidence="2">4-hydroxyphenylpyruvate dioxygenase</fullName>
    </submittedName>
</protein>
<dbReference type="AlphaFoldDB" id="A0A2S8GTX8"/>
<dbReference type="Proteomes" id="UP000237819">
    <property type="component" value="Unassembled WGS sequence"/>
</dbReference>
<dbReference type="PROSITE" id="PS51819">
    <property type="entry name" value="VOC"/>
    <property type="match status" value="1"/>
</dbReference>
<evidence type="ECO:0000313" key="3">
    <source>
        <dbReference type="Proteomes" id="UP000237819"/>
    </source>
</evidence>
<dbReference type="OrthoDB" id="9788468at2"/>
<dbReference type="GO" id="GO:0051213">
    <property type="term" value="F:dioxygenase activity"/>
    <property type="evidence" value="ECO:0007669"/>
    <property type="project" value="UniProtKB-KW"/>
</dbReference>
<dbReference type="InterPro" id="IPR037523">
    <property type="entry name" value="VOC_core"/>
</dbReference>
<keyword evidence="2" id="KW-0223">Dioxygenase</keyword>